<feature type="transmembrane region" description="Helical" evidence="1">
    <location>
        <begin position="29"/>
        <end position="48"/>
    </location>
</feature>
<gene>
    <name evidence="2" type="ORF">CSA56_06405</name>
</gene>
<sequence length="452" mass="51548">MSQVFFVGNGRERFSYLFSKNKECVMMKYGRIFTILSVAIAVCMSVFWGSPAEAKTKLTMVETITSPERTKLIRGFLDEFEAANPDIEIELVSPPYEGSDQKLNLMLNTNQPVDVFEVRDFFVKGYVNNKKLLDLSDYFDGWDSYEDFLPLTKKVSHIIDKTPYFIPYGFFIKAQFYRKDLFEEKGIAIPETMAELVETAKALTDPEKGTYGFAFRGGSSEIKFTDVFVMSYLDNIDPETGYMTTDGEPYFDQPEAIQGLKDWVQLYKEGSPEDSLNWGWNEQVSGFVSGMTPILWQDPDTVAICLQRLEGTEKFSVGPMPVGPSGKVYLDYGFAGWGIASYSEHKEEAWKLIQFLSSKDVNVAFSKHNGTLPVSNAAMADPYFSSGAYLGWKEMFDNQDKYVFILLPFDKKEYAPFTQEHRNDLQNLLLGKITPEEAAKKWADVWRKVYGQ</sequence>
<keyword evidence="1" id="KW-1133">Transmembrane helix</keyword>
<protein>
    <submittedName>
        <fullName evidence="2">ABC transporter substrate-binding protein</fullName>
    </submittedName>
</protein>
<evidence type="ECO:0000313" key="3">
    <source>
        <dbReference type="Proteomes" id="UP000230821"/>
    </source>
</evidence>
<dbReference type="AlphaFoldDB" id="A0A2G6KGX3"/>
<dbReference type="SUPFAM" id="SSF53850">
    <property type="entry name" value="Periplasmic binding protein-like II"/>
    <property type="match status" value="1"/>
</dbReference>
<dbReference type="CDD" id="cd13585">
    <property type="entry name" value="PBP2_TMBP_like"/>
    <property type="match status" value="1"/>
</dbReference>
<dbReference type="Proteomes" id="UP000230821">
    <property type="component" value="Unassembled WGS sequence"/>
</dbReference>
<dbReference type="InterPro" id="IPR050490">
    <property type="entry name" value="Bact_solute-bd_prot1"/>
</dbReference>
<reference evidence="2 3" key="1">
    <citation type="submission" date="2017-10" db="EMBL/GenBank/DDBJ databases">
        <title>Novel microbial diversity and functional potential in the marine mammal oral microbiome.</title>
        <authorList>
            <person name="Dudek N.K."/>
            <person name="Sun C.L."/>
            <person name="Burstein D."/>
            <person name="Kantor R.S."/>
            <person name="Aliaga Goltsman D.S."/>
            <person name="Bik E.M."/>
            <person name="Thomas B.C."/>
            <person name="Banfield J.F."/>
            <person name="Relman D.A."/>
        </authorList>
    </citation>
    <scope>NUCLEOTIDE SEQUENCE [LARGE SCALE GENOMIC DNA]</scope>
    <source>
        <strain evidence="2">DOLJORAL78_47_16</strain>
    </source>
</reference>
<organism evidence="2 3">
    <name type="scientific">candidate division KSB3 bacterium</name>
    <dbReference type="NCBI Taxonomy" id="2044937"/>
    <lineage>
        <taxon>Bacteria</taxon>
        <taxon>candidate division KSB3</taxon>
    </lineage>
</organism>
<evidence type="ECO:0000313" key="2">
    <source>
        <dbReference type="EMBL" id="PIE34885.1"/>
    </source>
</evidence>
<dbReference type="PANTHER" id="PTHR43649">
    <property type="entry name" value="ARABINOSE-BINDING PROTEIN-RELATED"/>
    <property type="match status" value="1"/>
</dbReference>
<dbReference type="Gene3D" id="3.40.190.10">
    <property type="entry name" value="Periplasmic binding protein-like II"/>
    <property type="match status" value="1"/>
</dbReference>
<proteinExistence type="predicted"/>
<dbReference type="EMBL" id="PDSK01000072">
    <property type="protein sequence ID" value="PIE34885.1"/>
    <property type="molecule type" value="Genomic_DNA"/>
</dbReference>
<keyword evidence="1" id="KW-0812">Transmembrane</keyword>
<accession>A0A2G6KGX3</accession>
<comment type="caution">
    <text evidence="2">The sequence shown here is derived from an EMBL/GenBank/DDBJ whole genome shotgun (WGS) entry which is preliminary data.</text>
</comment>
<dbReference type="Pfam" id="PF01547">
    <property type="entry name" value="SBP_bac_1"/>
    <property type="match status" value="1"/>
</dbReference>
<evidence type="ECO:0000256" key="1">
    <source>
        <dbReference type="SAM" id="Phobius"/>
    </source>
</evidence>
<keyword evidence="1" id="KW-0472">Membrane</keyword>
<dbReference type="InterPro" id="IPR006059">
    <property type="entry name" value="SBP"/>
</dbReference>
<name>A0A2G6KGX3_9BACT</name>
<dbReference type="PANTHER" id="PTHR43649:SF12">
    <property type="entry name" value="DIACETYLCHITOBIOSE BINDING PROTEIN DASA"/>
    <property type="match status" value="1"/>
</dbReference>